<dbReference type="SUPFAM" id="SSF53187">
    <property type="entry name" value="Zn-dependent exopeptidases"/>
    <property type="match status" value="1"/>
</dbReference>
<evidence type="ECO:0000313" key="6">
    <source>
        <dbReference type="Proteomes" id="UP000532440"/>
    </source>
</evidence>
<keyword evidence="6" id="KW-1185">Reference proteome</keyword>
<dbReference type="InterPro" id="IPR051458">
    <property type="entry name" value="Cyt/Met_Dipeptidase"/>
</dbReference>
<accession>A0A7W8M8B8</accession>
<sequence>MDLSELKAFTDRKWDEEIVPRLVDYVRVPAKSPAFDANWRAHGHLDAVVRSARDWGAAQGIAGLKLKIVEIAGRTPCLFFDVPATGGLGNERSVLFYGHLDKQPEMTGWREGMGPWTPVIENGRLYGRGAADDGYAVYAALTVIAALDARQAPRPRCVGLIETCEESGSPDLPAYLERLAPRLGDVRLVAGLDSGCGNYDQLWVTTSLRGLVGGELVVEVLSEGVHSGAASGIVPSSFRIARQLLNRIDDPKTGEVLLPELHAAIPAERLVQARAAGGILGDQVWKQFPWVGCSHEPGAHAGAAHSMPTTTDPVEGILNRTWRPALSVTGAAGLPGVDSAGNVLRPKTSLKLSMRIPPTVDGQRATQAMKRVLEADPPYGARVRFEAEGGATGWNAPETAPWLRRALDAASLGAFGREAGWIGEGGTIPFMNMLGERFPAAQFLITGVLGPQSNAHGPNEFLHIDYAKRLTAAVAAVVAAVR</sequence>
<dbReference type="EMBL" id="JACHGB010000003">
    <property type="protein sequence ID" value="MBB5271467.1"/>
    <property type="molecule type" value="Genomic_DNA"/>
</dbReference>
<dbReference type="GO" id="GO:0008233">
    <property type="term" value="F:peptidase activity"/>
    <property type="evidence" value="ECO:0007669"/>
    <property type="project" value="UniProtKB-KW"/>
</dbReference>
<evidence type="ECO:0000313" key="5">
    <source>
        <dbReference type="EMBL" id="MBB5271467.1"/>
    </source>
</evidence>
<reference evidence="5 6" key="1">
    <citation type="submission" date="2020-08" db="EMBL/GenBank/DDBJ databases">
        <title>Genomic Encyclopedia of Type Strains, Phase IV (KMG-IV): sequencing the most valuable type-strain genomes for metagenomic binning, comparative biology and taxonomic classification.</title>
        <authorList>
            <person name="Goeker M."/>
        </authorList>
    </citation>
    <scope>NUCLEOTIDE SEQUENCE [LARGE SCALE GENOMIC DNA]</scope>
    <source>
        <strain evidence="5 6">DSM 29781</strain>
    </source>
</reference>
<feature type="domain" description="Peptidase M20 dimerisation" evidence="4">
    <location>
        <begin position="207"/>
        <end position="377"/>
    </location>
</feature>
<evidence type="ECO:0000256" key="3">
    <source>
        <dbReference type="ARBA" id="ARBA00022801"/>
    </source>
</evidence>
<comment type="caution">
    <text evidence="5">The sequence shown here is derived from an EMBL/GenBank/DDBJ whole genome shotgun (WGS) entry which is preliminary data.</text>
</comment>
<organism evidence="5 6">
    <name type="scientific">Quisquiliibacterium transsilvanicum</name>
    <dbReference type="NCBI Taxonomy" id="1549638"/>
    <lineage>
        <taxon>Bacteria</taxon>
        <taxon>Pseudomonadati</taxon>
        <taxon>Pseudomonadota</taxon>
        <taxon>Betaproteobacteria</taxon>
        <taxon>Burkholderiales</taxon>
        <taxon>Burkholderiaceae</taxon>
        <taxon>Quisquiliibacterium</taxon>
    </lineage>
</organism>
<dbReference type="Gene3D" id="3.30.70.360">
    <property type="match status" value="1"/>
</dbReference>
<gene>
    <name evidence="5" type="ORF">HNQ70_001477</name>
</gene>
<dbReference type="Pfam" id="PF01546">
    <property type="entry name" value="Peptidase_M20"/>
    <property type="match status" value="1"/>
</dbReference>
<dbReference type="AlphaFoldDB" id="A0A7W8M8B8"/>
<evidence type="ECO:0000256" key="1">
    <source>
        <dbReference type="ARBA" id="ARBA00022670"/>
    </source>
</evidence>
<keyword evidence="1" id="KW-0645">Protease</keyword>
<dbReference type="RefSeq" id="WP_183965876.1">
    <property type="nucleotide sequence ID" value="NZ_BAABEW010000001.1"/>
</dbReference>
<dbReference type="Pfam" id="PF07687">
    <property type="entry name" value="M20_dimer"/>
    <property type="match status" value="1"/>
</dbReference>
<dbReference type="InterPro" id="IPR002933">
    <property type="entry name" value="Peptidase_M20"/>
</dbReference>
<dbReference type="InterPro" id="IPR011650">
    <property type="entry name" value="Peptidase_M20_dimer"/>
</dbReference>
<dbReference type="PANTHER" id="PTHR43270">
    <property type="entry name" value="BETA-ALA-HIS DIPEPTIDASE"/>
    <property type="match status" value="1"/>
</dbReference>
<keyword evidence="2" id="KW-0479">Metal-binding</keyword>
<proteinExistence type="predicted"/>
<dbReference type="GO" id="GO:0046872">
    <property type="term" value="F:metal ion binding"/>
    <property type="evidence" value="ECO:0007669"/>
    <property type="project" value="UniProtKB-KW"/>
</dbReference>
<dbReference type="GO" id="GO:0006508">
    <property type="term" value="P:proteolysis"/>
    <property type="evidence" value="ECO:0007669"/>
    <property type="project" value="UniProtKB-KW"/>
</dbReference>
<protein>
    <submittedName>
        <fullName evidence="5">Acetylornithine deacetylase/succinyl-diaminopimelate desuccinylase-like protein</fullName>
    </submittedName>
</protein>
<dbReference type="Proteomes" id="UP000532440">
    <property type="component" value="Unassembled WGS sequence"/>
</dbReference>
<evidence type="ECO:0000256" key="2">
    <source>
        <dbReference type="ARBA" id="ARBA00022723"/>
    </source>
</evidence>
<dbReference type="PANTHER" id="PTHR43270:SF4">
    <property type="entry name" value="CARNOSINE DIPEPTIDASE 2, ISOFORM A"/>
    <property type="match status" value="1"/>
</dbReference>
<evidence type="ECO:0000259" key="4">
    <source>
        <dbReference type="Pfam" id="PF07687"/>
    </source>
</evidence>
<dbReference type="Gene3D" id="3.40.630.10">
    <property type="entry name" value="Zn peptidases"/>
    <property type="match status" value="1"/>
</dbReference>
<name>A0A7W8M8B8_9BURK</name>
<keyword evidence="3" id="KW-0378">Hydrolase</keyword>